<dbReference type="EMBL" id="QUAJ01000001">
    <property type="protein sequence ID" value="REI43190.1"/>
    <property type="molecule type" value="Genomic_DNA"/>
</dbReference>
<dbReference type="Gene3D" id="3.90.1720.10">
    <property type="entry name" value="endopeptidase domain like (from Nostoc punctiforme)"/>
    <property type="match status" value="1"/>
</dbReference>
<keyword evidence="2" id="KW-1185">Reference proteome</keyword>
<reference evidence="1 2" key="1">
    <citation type="submission" date="2018-08" db="EMBL/GenBank/DDBJ databases">
        <title>Draft genome sequence of Psychrilyobacter sp. strain SD5 isolated from Black Sea water.</title>
        <authorList>
            <person name="Yadav S."/>
            <person name="Villanueva L."/>
            <person name="Damste J.S.S."/>
        </authorList>
    </citation>
    <scope>NUCLEOTIDE SEQUENCE [LARGE SCALE GENOMIC DNA]</scope>
    <source>
        <strain evidence="1 2">SD5</strain>
    </source>
</reference>
<evidence type="ECO:0000313" key="1">
    <source>
        <dbReference type="EMBL" id="REI43190.1"/>
    </source>
</evidence>
<name>A0ABX9KKW2_9FUSO</name>
<organism evidence="1 2">
    <name type="scientific">Psychrilyobacter piezotolerans</name>
    <dbReference type="NCBI Taxonomy" id="2293438"/>
    <lineage>
        <taxon>Bacteria</taxon>
        <taxon>Fusobacteriati</taxon>
        <taxon>Fusobacteriota</taxon>
        <taxon>Fusobacteriia</taxon>
        <taxon>Fusobacteriales</taxon>
        <taxon>Fusobacteriaceae</taxon>
        <taxon>Psychrilyobacter</taxon>
    </lineage>
</organism>
<evidence type="ECO:0008006" key="3">
    <source>
        <dbReference type="Google" id="ProtNLM"/>
    </source>
</evidence>
<sequence length="192" mass="23035">MEHSYILRKNNFIKILIFFGFLLIFTSCASIPVEREWQDIIRVRYRTEKLEVGDIIVKNKIVKDPLGWYGHAAMVVKEDTIGDYPKLGVGYYEIDTYSWLYEDRKVMVLRYKHFDEKFKKLFVENLKKHTDKGYFISSRKNTNSFYCSKYVWYIYYITAKELGYELDLDNDGGFMVFPYDFIGTEELEQVIF</sequence>
<accession>A0ABX9KKW2</accession>
<dbReference type="Proteomes" id="UP000263486">
    <property type="component" value="Unassembled WGS sequence"/>
</dbReference>
<proteinExistence type="predicted"/>
<dbReference type="InterPro" id="IPR038765">
    <property type="entry name" value="Papain-like_cys_pep_sf"/>
</dbReference>
<comment type="caution">
    <text evidence="1">The sequence shown here is derived from an EMBL/GenBank/DDBJ whole genome shotgun (WGS) entry which is preliminary data.</text>
</comment>
<evidence type="ECO:0000313" key="2">
    <source>
        <dbReference type="Proteomes" id="UP000263486"/>
    </source>
</evidence>
<gene>
    <name evidence="1" type="ORF">DYH56_00620</name>
</gene>
<protein>
    <recommendedName>
        <fullName evidence="3">Permuted papain-like amidase enzyme, YaeF/YiiX, C92 family</fullName>
    </recommendedName>
</protein>
<dbReference type="SUPFAM" id="SSF54001">
    <property type="entry name" value="Cysteine proteinases"/>
    <property type="match status" value="1"/>
</dbReference>